<name>A0A1B7MYX5_9AGAM</name>
<evidence type="ECO:0000313" key="4">
    <source>
        <dbReference type="EMBL" id="OAX37806.1"/>
    </source>
</evidence>
<dbReference type="GO" id="GO:0000398">
    <property type="term" value="P:mRNA splicing, via spliceosome"/>
    <property type="evidence" value="ECO:0007669"/>
    <property type="project" value="TreeGrafter"/>
</dbReference>
<dbReference type="Pfam" id="PF04677">
    <property type="entry name" value="CwfJ_C_1"/>
    <property type="match status" value="1"/>
</dbReference>
<dbReference type="InterPro" id="IPR006768">
    <property type="entry name" value="Cwf19-like_C_dom-1"/>
</dbReference>
<dbReference type="PANTHER" id="PTHR12072:SF5">
    <property type="entry name" value="CWF19-LIKE PROTEIN 2"/>
    <property type="match status" value="1"/>
</dbReference>
<feature type="compositionally biased region" description="Basic and acidic residues" evidence="2">
    <location>
        <begin position="95"/>
        <end position="113"/>
    </location>
</feature>
<feature type="region of interest" description="Disordered" evidence="2">
    <location>
        <begin position="219"/>
        <end position="285"/>
    </location>
</feature>
<dbReference type="PANTHER" id="PTHR12072">
    <property type="entry name" value="CWF19, CELL CYCLE CONTROL PROTEIN"/>
    <property type="match status" value="1"/>
</dbReference>
<dbReference type="STRING" id="1314800.A0A1B7MYX5"/>
<dbReference type="InterPro" id="IPR040194">
    <property type="entry name" value="Cwf19-like"/>
</dbReference>
<dbReference type="Proteomes" id="UP000092154">
    <property type="component" value="Unassembled WGS sequence"/>
</dbReference>
<feature type="compositionally biased region" description="Low complexity" evidence="2">
    <location>
        <begin position="76"/>
        <end position="85"/>
    </location>
</feature>
<organism evidence="4 5">
    <name type="scientific">Rhizopogon vinicolor AM-OR11-026</name>
    <dbReference type="NCBI Taxonomy" id="1314800"/>
    <lineage>
        <taxon>Eukaryota</taxon>
        <taxon>Fungi</taxon>
        <taxon>Dikarya</taxon>
        <taxon>Basidiomycota</taxon>
        <taxon>Agaricomycotina</taxon>
        <taxon>Agaricomycetes</taxon>
        <taxon>Agaricomycetidae</taxon>
        <taxon>Boletales</taxon>
        <taxon>Suillineae</taxon>
        <taxon>Rhizopogonaceae</taxon>
        <taxon>Rhizopogon</taxon>
    </lineage>
</organism>
<evidence type="ECO:0000259" key="3">
    <source>
        <dbReference type="Pfam" id="PF04677"/>
    </source>
</evidence>
<dbReference type="InParanoid" id="A0A1B7MYX5"/>
<proteinExistence type="inferred from homology"/>
<feature type="domain" description="Cwf19-like C-terminal" evidence="3">
    <location>
        <begin position="444"/>
        <end position="556"/>
    </location>
</feature>
<evidence type="ECO:0000313" key="5">
    <source>
        <dbReference type="Proteomes" id="UP000092154"/>
    </source>
</evidence>
<feature type="compositionally biased region" description="Low complexity" evidence="2">
    <location>
        <begin position="272"/>
        <end position="283"/>
    </location>
</feature>
<keyword evidence="5" id="KW-1185">Reference proteome</keyword>
<feature type="region of interest" description="Disordered" evidence="2">
    <location>
        <begin position="74"/>
        <end position="113"/>
    </location>
</feature>
<gene>
    <name evidence="4" type="ORF">K503DRAFT_866606</name>
</gene>
<evidence type="ECO:0000256" key="1">
    <source>
        <dbReference type="ARBA" id="ARBA00006795"/>
    </source>
</evidence>
<feature type="compositionally biased region" description="Low complexity" evidence="2">
    <location>
        <begin position="219"/>
        <end position="229"/>
    </location>
</feature>
<feature type="region of interest" description="Disordered" evidence="2">
    <location>
        <begin position="340"/>
        <end position="365"/>
    </location>
</feature>
<evidence type="ECO:0000256" key="2">
    <source>
        <dbReference type="SAM" id="MobiDB-lite"/>
    </source>
</evidence>
<feature type="compositionally biased region" description="Polar residues" evidence="2">
    <location>
        <begin position="257"/>
        <end position="271"/>
    </location>
</feature>
<dbReference type="FunCoup" id="A0A1B7MYX5">
    <property type="interactions" value="110"/>
</dbReference>
<accession>A0A1B7MYX5</accession>
<dbReference type="OrthoDB" id="2113965at2759"/>
<dbReference type="EMBL" id="KV448329">
    <property type="protein sequence ID" value="OAX37806.1"/>
    <property type="molecule type" value="Genomic_DNA"/>
</dbReference>
<sequence>MGFNIIRFPPLAGFLLLVTFHCLLSASLLLSTPSIIPPLLLAAPTFLFPLPFQLHNIWCRLVLKQELKLVDDYGESSSSRRPPGGDVDFFSSLGTERKRPPQSDKPNPDDIKGSSKELSQYICASAGRLVDQDVPHLPPKAITHGDPGSSWRMMRLRRVYKTAKEENKLIEQVTLKRFGTLQAFEEAKAEWLILDEGDGKRSQCRDKRCFVPELLFQTSSSGSTGSTPSTPSPANPPTNQRLDSLHLPSRAAFPRAQSHTPISTVMTPSVATTSTRRTMSPSSLNKLQAQVLRAKLMSAHSAGKLQEEYEAEVRRTKSEGSGIRTRMEVLPTLNVMEQMYDGGHGKNAAEEGPGNRPKKGESFASPSARLSTISWLITLREMVRQERFGAGMADQKNLDAQFAKAIMGFAKFQNDLDYMDDNAERLGRQKMRSDAMKRQFAVHDYKRTQKVLATCQFCYGEDDTLPKAPIVAMGTRAYLSCTLNEELLDRHCLIADDDVWDEVLNFMKSLMRMFGEEDKGVVFYEAVVSLKSQKHTWIECIPLPWEKFDDIPAYFKESILASEAEWSTHRILIDFSARPGGFRRAMVPDLPYFMLQFDRKGEKGGTPSDVIIYDLEDSVPPSPSDILINTKYSATCKLLAIRSLSIMLQDRLLKGPRMNFRSIHMFKIRSQTLNIDIGHFNSNILPSRFTSTMLYAW</sequence>
<dbReference type="GO" id="GO:0071014">
    <property type="term" value="C:post-mRNA release spliceosomal complex"/>
    <property type="evidence" value="ECO:0007669"/>
    <property type="project" value="TreeGrafter"/>
</dbReference>
<dbReference type="AlphaFoldDB" id="A0A1B7MYX5"/>
<reference evidence="4 5" key="1">
    <citation type="submission" date="2016-06" db="EMBL/GenBank/DDBJ databases">
        <title>Comparative genomics of the ectomycorrhizal sister species Rhizopogon vinicolor and Rhizopogon vesiculosus (Basidiomycota: Boletales) reveals a divergence of the mating type B locus.</title>
        <authorList>
            <consortium name="DOE Joint Genome Institute"/>
            <person name="Mujic A.B."/>
            <person name="Kuo A."/>
            <person name="Tritt A."/>
            <person name="Lipzen A."/>
            <person name="Chen C."/>
            <person name="Johnson J."/>
            <person name="Sharma A."/>
            <person name="Barry K."/>
            <person name="Grigoriev I.V."/>
            <person name="Spatafora J.W."/>
        </authorList>
    </citation>
    <scope>NUCLEOTIDE SEQUENCE [LARGE SCALE GENOMIC DNA]</scope>
    <source>
        <strain evidence="4 5">AM-OR11-026</strain>
    </source>
</reference>
<protein>
    <recommendedName>
        <fullName evidence="3">Cwf19-like C-terminal domain-containing protein</fullName>
    </recommendedName>
</protein>
<comment type="similarity">
    <text evidence="1">Belongs to the CWF19 family.</text>
</comment>